<dbReference type="EMBL" id="CP040915">
    <property type="protein sequence ID" value="QDC24692.1"/>
    <property type="molecule type" value="Genomic_DNA"/>
</dbReference>
<sequence length="234" mass="23091">MTTHTRPASHPTTQHAADRGVRIAGMAGMTSVAAMAASFVVLPADPGGTSAAAIAGRYADGSAAYLTATLLETVSIGLLCLFVAGVCAALWARRPASVLPVAAAIGGTMLATCQLVGYAVIASLAHGTAAAGDLPVIMAVYDLSSVFFVVANVGLAILGGSTGVVLLTGTPRARTLGWSSLVMAAAGIAGAAAHARDGLASLHGDLGFLVLLTQLAWTAAASVWLLRPAASGSA</sequence>
<dbReference type="KEGG" id="gyu:FE374_08770"/>
<evidence type="ECO:0008006" key="4">
    <source>
        <dbReference type="Google" id="ProtNLM"/>
    </source>
</evidence>
<gene>
    <name evidence="2" type="ORF">FE374_08770</name>
</gene>
<keyword evidence="1" id="KW-0812">Transmembrane</keyword>
<feature type="transmembrane region" description="Helical" evidence="1">
    <location>
        <begin position="145"/>
        <end position="168"/>
    </location>
</feature>
<feature type="transmembrane region" description="Helical" evidence="1">
    <location>
        <begin position="175"/>
        <end position="194"/>
    </location>
</feature>
<dbReference type="RefSeq" id="WP_139928288.1">
    <property type="nucleotide sequence ID" value="NZ_CP040915.1"/>
</dbReference>
<evidence type="ECO:0000256" key="1">
    <source>
        <dbReference type="SAM" id="Phobius"/>
    </source>
</evidence>
<proteinExistence type="predicted"/>
<feature type="transmembrane region" description="Helical" evidence="1">
    <location>
        <begin position="21"/>
        <end position="44"/>
    </location>
</feature>
<keyword evidence="1" id="KW-0472">Membrane</keyword>
<protein>
    <recommendedName>
        <fullName evidence="4">DUF4386 family protein</fullName>
    </recommendedName>
</protein>
<evidence type="ECO:0000313" key="2">
    <source>
        <dbReference type="EMBL" id="QDC24692.1"/>
    </source>
</evidence>
<dbReference type="AlphaFoldDB" id="A0A5B8C6A2"/>
<feature type="transmembrane region" description="Helical" evidence="1">
    <location>
        <begin position="98"/>
        <end position="125"/>
    </location>
</feature>
<keyword evidence="1" id="KW-1133">Transmembrane helix</keyword>
<accession>A0A5B8C6A2</accession>
<organism evidence="2 3">
    <name type="scientific">Georgenia yuyongxinii</name>
    <dbReference type="NCBI Taxonomy" id="2589797"/>
    <lineage>
        <taxon>Bacteria</taxon>
        <taxon>Bacillati</taxon>
        <taxon>Actinomycetota</taxon>
        <taxon>Actinomycetes</taxon>
        <taxon>Micrococcales</taxon>
        <taxon>Bogoriellaceae</taxon>
        <taxon>Georgenia</taxon>
    </lineage>
</organism>
<feature type="transmembrane region" description="Helical" evidence="1">
    <location>
        <begin position="64"/>
        <end position="91"/>
    </location>
</feature>
<evidence type="ECO:0000313" key="3">
    <source>
        <dbReference type="Proteomes" id="UP000314616"/>
    </source>
</evidence>
<reference evidence="2 3" key="1">
    <citation type="submission" date="2019-05" db="EMBL/GenBank/DDBJ databases">
        <title>Georgenia *** sp. nov., and Georgenia *** sp. nov., isolated from the intestinal contents of plateau pika (Ochotona curzoniae) in the Qinghai-Tibet plateau of China.</title>
        <authorList>
            <person name="Tian Z."/>
        </authorList>
    </citation>
    <scope>NUCLEOTIDE SEQUENCE [LARGE SCALE GENOMIC DNA]</scope>
    <source>
        <strain evidence="2 3">Z443</strain>
    </source>
</reference>
<dbReference type="Proteomes" id="UP000314616">
    <property type="component" value="Chromosome"/>
</dbReference>
<name>A0A5B8C6A2_9MICO</name>
<feature type="transmembrane region" description="Helical" evidence="1">
    <location>
        <begin position="206"/>
        <end position="226"/>
    </location>
</feature>